<evidence type="ECO:0000259" key="4">
    <source>
        <dbReference type="Pfam" id="PF20147"/>
    </source>
</evidence>
<evidence type="ECO:0000256" key="2">
    <source>
        <dbReference type="ARBA" id="ARBA00004613"/>
    </source>
</evidence>
<dbReference type="GO" id="GO:0043657">
    <property type="term" value="C:host cell"/>
    <property type="evidence" value="ECO:0007669"/>
    <property type="project" value="UniProtKB-SubCell"/>
</dbReference>
<proteinExistence type="predicted"/>
<feature type="domain" description="Crinkler effector protein N-terminal" evidence="4">
    <location>
        <begin position="6"/>
        <end position="108"/>
    </location>
</feature>
<gene>
    <name evidence="5" type="ORF">CHRIB12_LOCUS9902</name>
</gene>
<protein>
    <recommendedName>
        <fullName evidence="4">Crinkler effector protein N-terminal domain-containing protein</fullName>
    </recommendedName>
</protein>
<dbReference type="InterPro" id="IPR045379">
    <property type="entry name" value="Crinkler_N"/>
</dbReference>
<keyword evidence="3" id="KW-0964">Secreted</keyword>
<dbReference type="Pfam" id="PF20147">
    <property type="entry name" value="Crinkler"/>
    <property type="match status" value="1"/>
</dbReference>
<reference evidence="5" key="1">
    <citation type="submission" date="2020-05" db="EMBL/GenBank/DDBJ databases">
        <authorList>
            <person name="Rincon C."/>
            <person name="Sanders R I."/>
            <person name="Robbins C."/>
            <person name="Chaturvedi A."/>
        </authorList>
    </citation>
    <scope>NUCLEOTIDE SEQUENCE</scope>
    <source>
        <strain evidence="5">CHB12</strain>
    </source>
</reference>
<accession>A0A915Z7P6</accession>
<sequence length="313" mass="36206">MSSFNITLCCLIHGNNISAAFPVKVDNDKTIGELKKIIKDENSNEFFGVDAKNLTLWKVEIPVNDDDKEEIKQLILQDNQKTKLLGIRYIEDYWTDSPPKRCIHVIVEPPVVAISNQSTSIAKITHDMENFSLDNHMNASVPVSLAPNFFPEFLKILKENSEIMKQITLSLEQEKNRKREFEKDTSESMIVEAKAEGHNDVLFTFDPQKYFLGECKSSKSYLGELSKSINDRLLKNPLVEKTELAVQTYFNELMDIFNSKYKNEIITKGKDNNQSYLNKFMPDFSILKDDDTISFRFSYFVKIEYRIKLHTTN</sequence>
<evidence type="ECO:0000313" key="5">
    <source>
        <dbReference type="EMBL" id="CAB5364271.1"/>
    </source>
</evidence>
<organism evidence="5 6">
    <name type="scientific">Rhizophagus irregularis</name>
    <dbReference type="NCBI Taxonomy" id="588596"/>
    <lineage>
        <taxon>Eukaryota</taxon>
        <taxon>Fungi</taxon>
        <taxon>Fungi incertae sedis</taxon>
        <taxon>Mucoromycota</taxon>
        <taxon>Glomeromycotina</taxon>
        <taxon>Glomeromycetes</taxon>
        <taxon>Glomerales</taxon>
        <taxon>Glomeraceae</taxon>
        <taxon>Rhizophagus</taxon>
    </lineage>
</organism>
<dbReference type="Proteomes" id="UP000684084">
    <property type="component" value="Unassembled WGS sequence"/>
</dbReference>
<comment type="caution">
    <text evidence="5">The sequence shown here is derived from an EMBL/GenBank/DDBJ whole genome shotgun (WGS) entry which is preliminary data.</text>
</comment>
<name>A0A915Z7P6_9GLOM</name>
<comment type="subcellular location">
    <subcellularLocation>
        <location evidence="1">Host cell</location>
    </subcellularLocation>
    <subcellularLocation>
        <location evidence="2">Secreted</location>
    </subcellularLocation>
</comment>
<dbReference type="OrthoDB" id="2673191at2759"/>
<dbReference type="GO" id="GO:0005576">
    <property type="term" value="C:extracellular region"/>
    <property type="evidence" value="ECO:0007669"/>
    <property type="project" value="UniProtKB-SubCell"/>
</dbReference>
<dbReference type="EMBL" id="CAGKOT010000019">
    <property type="protein sequence ID" value="CAB5364271.1"/>
    <property type="molecule type" value="Genomic_DNA"/>
</dbReference>
<evidence type="ECO:0000256" key="1">
    <source>
        <dbReference type="ARBA" id="ARBA00004340"/>
    </source>
</evidence>
<dbReference type="AlphaFoldDB" id="A0A915Z7P6"/>
<dbReference type="VEuPathDB" id="FungiDB:RhiirFUN_003568"/>
<evidence type="ECO:0000256" key="3">
    <source>
        <dbReference type="ARBA" id="ARBA00022525"/>
    </source>
</evidence>
<evidence type="ECO:0000313" key="6">
    <source>
        <dbReference type="Proteomes" id="UP000684084"/>
    </source>
</evidence>